<feature type="region of interest" description="Disordered" evidence="1">
    <location>
        <begin position="1721"/>
        <end position="1810"/>
    </location>
</feature>
<dbReference type="InterPro" id="IPR013103">
    <property type="entry name" value="RVT_2"/>
</dbReference>
<evidence type="ECO:0000313" key="4">
    <source>
        <dbReference type="EMBL" id="CAL4778085.1"/>
    </source>
</evidence>
<feature type="region of interest" description="Disordered" evidence="1">
    <location>
        <begin position="1325"/>
        <end position="1350"/>
    </location>
</feature>
<proteinExistence type="predicted"/>
<feature type="compositionally biased region" description="Low complexity" evidence="1">
    <location>
        <begin position="1782"/>
        <end position="1809"/>
    </location>
</feature>
<evidence type="ECO:0000259" key="2">
    <source>
        <dbReference type="PROSITE" id="PS50175"/>
    </source>
</evidence>
<dbReference type="EMBL" id="CAMXCT010001513">
    <property type="protein sequence ID" value="CAI3990773.1"/>
    <property type="molecule type" value="Genomic_DNA"/>
</dbReference>
<feature type="region of interest" description="Disordered" evidence="1">
    <location>
        <begin position="95"/>
        <end position="134"/>
    </location>
</feature>
<feature type="compositionally biased region" description="Polar residues" evidence="1">
    <location>
        <begin position="2684"/>
        <end position="2703"/>
    </location>
</feature>
<protein>
    <recommendedName>
        <fullName evidence="2">Peptidase A2 domain-containing protein</fullName>
    </recommendedName>
</protein>
<feature type="compositionally biased region" description="Basic and acidic residues" evidence="1">
    <location>
        <begin position="99"/>
        <end position="134"/>
    </location>
</feature>
<feature type="region of interest" description="Disordered" evidence="1">
    <location>
        <begin position="2527"/>
        <end position="2549"/>
    </location>
</feature>
<feature type="compositionally biased region" description="Low complexity" evidence="1">
    <location>
        <begin position="886"/>
        <end position="903"/>
    </location>
</feature>
<dbReference type="PANTHER" id="PTHR11439">
    <property type="entry name" value="GAG-POL-RELATED RETROTRANSPOSON"/>
    <property type="match status" value="1"/>
</dbReference>
<dbReference type="EMBL" id="CAMXCT030001513">
    <property type="protein sequence ID" value="CAL4778085.1"/>
    <property type="molecule type" value="Genomic_DNA"/>
</dbReference>
<feature type="domain" description="Peptidase A2" evidence="2">
    <location>
        <begin position="976"/>
        <end position="1058"/>
    </location>
</feature>
<dbReference type="CDD" id="cd09272">
    <property type="entry name" value="RNase_HI_RT_Ty1"/>
    <property type="match status" value="1"/>
</dbReference>
<feature type="region of interest" description="Disordered" evidence="1">
    <location>
        <begin position="1670"/>
        <end position="1704"/>
    </location>
</feature>
<dbReference type="Pfam" id="PF07727">
    <property type="entry name" value="RVT_2"/>
    <property type="match status" value="1"/>
</dbReference>
<feature type="compositionally biased region" description="Acidic residues" evidence="1">
    <location>
        <begin position="2414"/>
        <end position="2427"/>
    </location>
</feature>
<feature type="region of interest" description="Disordered" evidence="1">
    <location>
        <begin position="169"/>
        <end position="195"/>
    </location>
</feature>
<keyword evidence="5" id="KW-1185">Reference proteome</keyword>
<dbReference type="InterPro" id="IPR001995">
    <property type="entry name" value="Peptidase_A2_cat"/>
</dbReference>
<dbReference type="PROSITE" id="PS50175">
    <property type="entry name" value="ASP_PROT_RETROV"/>
    <property type="match status" value="1"/>
</dbReference>
<feature type="region of interest" description="Disordered" evidence="1">
    <location>
        <begin position="880"/>
        <end position="905"/>
    </location>
</feature>
<dbReference type="EMBL" id="CAMXCT020001513">
    <property type="protein sequence ID" value="CAL1144148.1"/>
    <property type="molecule type" value="Genomic_DNA"/>
</dbReference>
<dbReference type="GO" id="GO:0004190">
    <property type="term" value="F:aspartic-type endopeptidase activity"/>
    <property type="evidence" value="ECO:0007669"/>
    <property type="project" value="InterPro"/>
</dbReference>
<accession>A0A9P1CHI6</accession>
<dbReference type="Proteomes" id="UP001152797">
    <property type="component" value="Unassembled WGS sequence"/>
</dbReference>
<feature type="compositionally biased region" description="Basic and acidic residues" evidence="1">
    <location>
        <begin position="2402"/>
        <end position="2413"/>
    </location>
</feature>
<organism evidence="3">
    <name type="scientific">Cladocopium goreaui</name>
    <dbReference type="NCBI Taxonomy" id="2562237"/>
    <lineage>
        <taxon>Eukaryota</taxon>
        <taxon>Sar</taxon>
        <taxon>Alveolata</taxon>
        <taxon>Dinophyceae</taxon>
        <taxon>Suessiales</taxon>
        <taxon>Symbiodiniaceae</taxon>
        <taxon>Cladocopium</taxon>
    </lineage>
</organism>
<dbReference type="PANTHER" id="PTHR11439:SF467">
    <property type="entry name" value="INTEGRASE CATALYTIC DOMAIN-CONTAINING PROTEIN"/>
    <property type="match status" value="1"/>
</dbReference>
<dbReference type="OrthoDB" id="444443at2759"/>
<feature type="region of interest" description="Disordered" evidence="1">
    <location>
        <begin position="2402"/>
        <end position="2427"/>
    </location>
</feature>
<evidence type="ECO:0000313" key="5">
    <source>
        <dbReference type="Proteomes" id="UP001152797"/>
    </source>
</evidence>
<reference evidence="3" key="1">
    <citation type="submission" date="2022-10" db="EMBL/GenBank/DDBJ databases">
        <authorList>
            <person name="Chen Y."/>
            <person name="Dougan E. K."/>
            <person name="Chan C."/>
            <person name="Rhodes N."/>
            <person name="Thang M."/>
        </authorList>
    </citation>
    <scope>NUCLEOTIDE SEQUENCE</scope>
</reference>
<evidence type="ECO:0000313" key="3">
    <source>
        <dbReference type="EMBL" id="CAI3990773.1"/>
    </source>
</evidence>
<feature type="region of interest" description="Disordered" evidence="1">
    <location>
        <begin position="2684"/>
        <end position="2741"/>
    </location>
</feature>
<gene>
    <name evidence="3" type="ORF">C1SCF055_LOCUS17730</name>
</gene>
<feature type="compositionally biased region" description="Basic and acidic residues" evidence="1">
    <location>
        <begin position="1769"/>
        <end position="1781"/>
    </location>
</feature>
<feature type="region of interest" description="Disordered" evidence="1">
    <location>
        <begin position="2639"/>
        <end position="2664"/>
    </location>
</feature>
<feature type="compositionally biased region" description="Low complexity" evidence="1">
    <location>
        <begin position="176"/>
        <end position="189"/>
    </location>
</feature>
<sequence>MQGRFPATFHSAGELAQKHSQIEAKLEMCHFEVARKTPLMARGAFKKVMLELEAEASSDPSCLDEYTRDPQNDQFSFNLLQEKVQSSWGRVTKSLEAQGSRKAELEERQSAALTRRTDLAAKEEELTSKRQELDSELAEVSRLEARRDELFREEGDLQQAVTNERRKVRELEMSRKAPSAATAGASTGKNWRGSNEPAAFTISTGREAQAKAPLHPSSVEALCALDLGHCSPLHRSFSAIAELPKIREGLACTAIARPEEALNRALNMSAQAKAPLHPSSVEALCALDLGHCSPLHRSFSAIAELPKIREGLACTAIARFRRDALDCTKTKGKTLLVTSCSPGRTQNFDGALLSEKLQAPSLDMIVMTEASVSRVVGDLGGITGGRRGDRGEAASFFRMLGNLVPPHSSSKILVVCDQSAMDIMEEPRFKGDKAERAETASISLASWSLPEDVPPGLAAVLPIDWQGRTFCQLPQNIPVVWLERPDPEVVKKKPTPLVCRPPMPPMGASSSRCGCGGHLQSPLLGQRVENKEWFAKNAELKQVPGMLGMLGMPGVTGQLEQTWPSWRRSGLASEDFAKKVGPCNENLVKEIGLCVERQELIPRFEMANMEAFLQEMRGFANATTQAVTRLSEKKPGGTLETIDARTLQKPEVWRPKDHDDEMNGWPEWSFLFKTFMGMLDADYEQDLDLVENDLKKELKLEDYGEDYRVRARRLYSYLVSYVKGRPLRIVRAVTTSDGYKAWQHLCREFQPKTRQRTLCMLQAITQFPAFEKGKSLEGLLVLEKLVEDYERFSEEKLNNDLKVATLIRCCPQVLRQHLELTLTKETDYATIRQALTDFEQTRSAWTTEKVLKQAQEFANQDDPMDVDRDCWDNDKKVRMVEEEHSSPSVSSSTSTTSTSPSTTLRTPGMVRRVTCAIKKLVTPPGMVPCDIYDLAEEDDDDVAGEDSPLNELIEEYNVFAIVEDNVPEEQAKSVEFQAILDLGADVSVLPLKFGKFAEATNDRYQALLRDAQGNLIKNYGRVYLTMLVETEDGEVISLKETFVLANVKQPLVAVGKWLKKGWMIQRREEQGQAHYLAIGLRRIPLVWKGNSLAFTFATKVLEVNFVVELGTELEELAKERGSWVMEDGTPVYILKRGSTFQEPTVQFVMDNYPYRTTLVKLEDDQWHCVEYEEHKDQWKTGPIPEVKVPTRIIAIFHQNAVQPQGAGDFLPLEEQPHAGLSPLEDVQMQAEAAQGGDLLPEGPPPEDAMADDGAEVQGPDGAMADQVGDGHVIVNGKRIEQTSTLKVMREACVFLGLGKSGGKKTIFARLQEYCQRGHARLAVEVAHQQQQQDRREPEAGPAVPELPDEETRARHRLTHLPFESWCEECVATRSRDSERHERREAPVPSIALDYMFTSTRAGHQHESEMLKHLVGVDSWTKAILCVPIPGKGGLSLKRCVTAVTAFARDYEDVILKGDGEPAMKQLIEAVQATRTALKQKTKVEYAPPGHHQSNPAERAIQTTRVWAYNHAAWLYNRFHVNDGSKQTPFEVAADRPYRGRLTEFGTAVYGQPLPHKPQQRKGTPNWEKGVFVGKLPDCDLSIVCGVRGLFLTRGVRRCAQQWQADLLAVVRGLPWEERETPGPKPGRKKQLRERAAMMEEVMEHYRGDEEAQAIALYARQRVTDALDAGQGQAVDGSEEAPSEASGGLQQQPAEGVEAEGQASQAGIVEDEAEVQGGQQPFAVKRGPEGAQGEPQQKHPREGTSTPLPFKRMAVDEPTMETLGTTKALRLADAKEPVDKSSRTTPTTSMLPLPTSPTSSSPTRLSASPTFAGNLGNISRVQLGEDEVEVDEEYILDPTKWGDWENLDLSEWDRSEDDGPPNLTDEELYELDFEAEEIEISRLLEMGVLIAVDKENVIDETYRKLTTKHVKDWRFRDGRWLRRSRLVARDYKFLEPELEGLFSPASNALSTKLWAAVVQSAGGELNLYSADIKDAYLMVEQDEKVYVTMTSGVHYILGRCLPGQRVGSKSWYDLLALVIKDFGLLTYKANPSVFYKPILNKFDKPLVVSTHVDDLQVMGTEKDVNDLFQHFKDQGWKLQVEGPCGPHLNGQCTFLKRKFVTDGDGNMWIKLNDKYIHKLVEELNLGNNKSKAVPTTSSFRKGYEYQALASKVTNPDEGDWKELKQVVLYLKDTADYAQRMRLRSSMASSMKEMAYKDFGEEVTTSACNGPSLLEVYTDADWAGDRSTRRSCSCAVFYLNNNYFFAVTRTQRSIALSSAESEFVAAVSAAAGAIYVKRLLEAVLNTTVFLEMRLDNAAARALLQRQGVQRTRHIATGLLWVQDKVAQKVLSVKPVPGQANPADLGTKGHGQKRLKFLLGMLGFQDRIGGEEVGVQRVQRVRRDLLPALFAALGSLATGSATDVEELHVRSVREEPEPGTEEPEPEEETIEEKRVRYEFSTLEEVSDEDLWMDIHGCTDSSEDDEDEVQIDAERQGQEGLRLRLPRVYLGGGQMAVRLPGPVPPDPFEEMSESERRAFTQAENCFLGIGNGSSEEGAFSPGRPEEPVGEMDSPRNYMVKASKKLLTLLRAEQEKSPNAERQGKIEGYLRRLEVLRFAWNSFNEGRASPRAVQDFVDNTVTFNLGEVTIGMVTDEEARAEIAYQGLWSDNGPESTRSRSARGSSSRNQAEVLREARAWADSVALTKTAPSSSSLLHQQERYAQQTSSGDHDAASRSPVSKPEKPAPLSARESRRKLVELGQMWET</sequence>
<evidence type="ECO:0000256" key="1">
    <source>
        <dbReference type="SAM" id="MobiDB-lite"/>
    </source>
</evidence>
<reference evidence="4 5" key="2">
    <citation type="submission" date="2024-05" db="EMBL/GenBank/DDBJ databases">
        <authorList>
            <person name="Chen Y."/>
            <person name="Shah S."/>
            <person name="Dougan E. K."/>
            <person name="Thang M."/>
            <person name="Chan C."/>
        </authorList>
    </citation>
    <scope>NUCLEOTIDE SEQUENCE [LARGE SCALE GENOMIC DNA]</scope>
</reference>
<name>A0A9P1CHI6_9DINO</name>
<dbReference type="GO" id="GO:0006508">
    <property type="term" value="P:proteolysis"/>
    <property type="evidence" value="ECO:0007669"/>
    <property type="project" value="InterPro"/>
</dbReference>
<comment type="caution">
    <text evidence="3">The sequence shown here is derived from an EMBL/GenBank/DDBJ whole genome shotgun (WGS) entry which is preliminary data.</text>
</comment>